<name>A0A8S4S855_9NEOP</name>
<gene>
    <name evidence="1" type="primary">jg10537</name>
    <name evidence="1" type="ORF">PAEG_LOCUS23319</name>
</gene>
<comment type="caution">
    <text evidence="1">The sequence shown here is derived from an EMBL/GenBank/DDBJ whole genome shotgun (WGS) entry which is preliminary data.</text>
</comment>
<dbReference type="Proteomes" id="UP000838756">
    <property type="component" value="Unassembled WGS sequence"/>
</dbReference>
<proteinExistence type="predicted"/>
<keyword evidence="2" id="KW-1185">Reference proteome</keyword>
<sequence>MWRFADVPNECASDESRVRLVAASGARTVPTSNAKPINRTRHGFTNASIFLWSDLVEGFGWLVIALRKNTYLQPTYDVAFQYDAAKKPTGGVYLQIT</sequence>
<reference evidence="1" key="1">
    <citation type="submission" date="2022-03" db="EMBL/GenBank/DDBJ databases">
        <authorList>
            <person name="Lindestad O."/>
        </authorList>
    </citation>
    <scope>NUCLEOTIDE SEQUENCE</scope>
</reference>
<dbReference type="AlphaFoldDB" id="A0A8S4S855"/>
<organism evidence="1 2">
    <name type="scientific">Pararge aegeria aegeria</name>
    <dbReference type="NCBI Taxonomy" id="348720"/>
    <lineage>
        <taxon>Eukaryota</taxon>
        <taxon>Metazoa</taxon>
        <taxon>Ecdysozoa</taxon>
        <taxon>Arthropoda</taxon>
        <taxon>Hexapoda</taxon>
        <taxon>Insecta</taxon>
        <taxon>Pterygota</taxon>
        <taxon>Neoptera</taxon>
        <taxon>Endopterygota</taxon>
        <taxon>Lepidoptera</taxon>
        <taxon>Glossata</taxon>
        <taxon>Ditrysia</taxon>
        <taxon>Papilionoidea</taxon>
        <taxon>Nymphalidae</taxon>
        <taxon>Satyrinae</taxon>
        <taxon>Satyrini</taxon>
        <taxon>Parargina</taxon>
        <taxon>Pararge</taxon>
    </lineage>
</organism>
<dbReference type="EMBL" id="CAKXAJ010026143">
    <property type="protein sequence ID" value="CAH2258333.1"/>
    <property type="molecule type" value="Genomic_DNA"/>
</dbReference>
<accession>A0A8S4S855</accession>
<evidence type="ECO:0000313" key="1">
    <source>
        <dbReference type="EMBL" id="CAH2258333.1"/>
    </source>
</evidence>
<evidence type="ECO:0000313" key="2">
    <source>
        <dbReference type="Proteomes" id="UP000838756"/>
    </source>
</evidence>
<protein>
    <submittedName>
        <fullName evidence="1">Jg10537 protein</fullName>
    </submittedName>
</protein>